<gene>
    <name evidence="2" type="ORF">PHPALM_9500</name>
</gene>
<dbReference type="AlphaFoldDB" id="A0A2P4Y749"/>
<comment type="caution">
    <text evidence="2">The sequence shown here is derived from an EMBL/GenBank/DDBJ whole genome shotgun (WGS) entry which is preliminary data.</text>
</comment>
<organism evidence="2 3">
    <name type="scientific">Phytophthora palmivora</name>
    <dbReference type="NCBI Taxonomy" id="4796"/>
    <lineage>
        <taxon>Eukaryota</taxon>
        <taxon>Sar</taxon>
        <taxon>Stramenopiles</taxon>
        <taxon>Oomycota</taxon>
        <taxon>Peronosporomycetes</taxon>
        <taxon>Peronosporales</taxon>
        <taxon>Peronosporaceae</taxon>
        <taxon>Phytophthora</taxon>
    </lineage>
</organism>
<evidence type="ECO:0000256" key="1">
    <source>
        <dbReference type="SAM" id="MobiDB-lite"/>
    </source>
</evidence>
<sequence>MDVDRPNLPVPKSIRAKTKTTDKTPLPSLKDKAKTLIKASNSTQSRGKVKKKDRKAVGDPADCKSMRWTVTLTKLALETRFKNPRILKKFAKKMTDTKKIRATWEATVNLFLERALIEEAWGEGEEGREVSVSQFKNKLNAIRKLYRSKRTRMLATGNRGTGSSSDEDETGDFAPVQRMYPEMPSNYLLQRDDNADLADRNDLTCDPLNVRPEYRKELGNELAALWPLLCDIFSSNPGLTGEAIVESGLKNGNCDGNEDIDGLSNESDSRSEGECSDTPSDARVKAKAAAKLKKQTQQQEVKQVQSELKRPVELLNDTLQNGFTTFGRIFENRNSSQTDSKMVALVEKLTSSIDASNAQHQESTQAICQSIASLQQTTSALFTEMMKQFKKSDST</sequence>
<dbReference type="Proteomes" id="UP000237271">
    <property type="component" value="Unassembled WGS sequence"/>
</dbReference>
<feature type="region of interest" description="Disordered" evidence="1">
    <location>
        <begin position="1"/>
        <end position="60"/>
    </location>
</feature>
<reference evidence="2 3" key="1">
    <citation type="journal article" date="2017" name="Genome Biol. Evol.">
        <title>Phytophthora megakarya and P. palmivora, closely related causal agents of cacao black pod rot, underwent increases in genome sizes and gene numbers by different mechanisms.</title>
        <authorList>
            <person name="Ali S.S."/>
            <person name="Shao J."/>
            <person name="Lary D.J."/>
            <person name="Kronmiller B."/>
            <person name="Shen D."/>
            <person name="Strem M.D."/>
            <person name="Amoako-Attah I."/>
            <person name="Akrofi A.Y."/>
            <person name="Begoude B.A."/>
            <person name="Ten Hoopen G.M."/>
            <person name="Coulibaly K."/>
            <person name="Kebe B.I."/>
            <person name="Melnick R.L."/>
            <person name="Guiltinan M.J."/>
            <person name="Tyler B.M."/>
            <person name="Meinhardt L.W."/>
            <person name="Bailey B.A."/>
        </authorList>
    </citation>
    <scope>NUCLEOTIDE SEQUENCE [LARGE SCALE GENOMIC DNA]</scope>
    <source>
        <strain evidence="3">sbr112.9</strain>
    </source>
</reference>
<evidence type="ECO:0000313" key="2">
    <source>
        <dbReference type="EMBL" id="POM73635.1"/>
    </source>
</evidence>
<accession>A0A2P4Y749</accession>
<evidence type="ECO:0000313" key="3">
    <source>
        <dbReference type="Proteomes" id="UP000237271"/>
    </source>
</evidence>
<feature type="region of interest" description="Disordered" evidence="1">
    <location>
        <begin position="259"/>
        <end position="281"/>
    </location>
</feature>
<protein>
    <submittedName>
        <fullName evidence="2">Uncharacterized protein</fullName>
    </submittedName>
</protein>
<dbReference type="OrthoDB" id="112908at2759"/>
<keyword evidence="3" id="KW-1185">Reference proteome</keyword>
<name>A0A2P4Y749_9STRA</name>
<proteinExistence type="predicted"/>
<dbReference type="EMBL" id="NCKW01005059">
    <property type="protein sequence ID" value="POM73635.1"/>
    <property type="molecule type" value="Genomic_DNA"/>
</dbReference>